<name>A0AA39CF91_9EURO</name>
<dbReference type="SMART" id="SM00248">
    <property type="entry name" value="ANK"/>
    <property type="match status" value="8"/>
</dbReference>
<evidence type="ECO:0000259" key="9">
    <source>
        <dbReference type="PROSITE" id="PS51873"/>
    </source>
</evidence>
<protein>
    <recommendedName>
        <fullName evidence="9">RING-type domain-containing protein</fullName>
    </recommendedName>
</protein>
<dbReference type="Gene3D" id="1.25.40.20">
    <property type="entry name" value="Ankyrin repeat-containing domain"/>
    <property type="match status" value="4"/>
</dbReference>
<gene>
    <name evidence="10" type="ORF">H2200_009868</name>
</gene>
<dbReference type="GO" id="GO:0016740">
    <property type="term" value="F:transferase activity"/>
    <property type="evidence" value="ECO:0007669"/>
    <property type="project" value="UniProtKB-KW"/>
</dbReference>
<evidence type="ECO:0000256" key="4">
    <source>
        <dbReference type="ARBA" id="ARBA00022771"/>
    </source>
</evidence>
<evidence type="ECO:0000256" key="1">
    <source>
        <dbReference type="ARBA" id="ARBA00022679"/>
    </source>
</evidence>
<comment type="caution">
    <text evidence="10">The sequence shown here is derived from an EMBL/GenBank/DDBJ whole genome shotgun (WGS) entry which is preliminary data.</text>
</comment>
<dbReference type="InterPro" id="IPR036770">
    <property type="entry name" value="Ankyrin_rpt-contain_sf"/>
</dbReference>
<dbReference type="PROSITE" id="PS51873">
    <property type="entry name" value="TRIAD"/>
    <property type="match status" value="1"/>
</dbReference>
<keyword evidence="5" id="KW-0833">Ubl conjugation pathway</keyword>
<evidence type="ECO:0000313" key="11">
    <source>
        <dbReference type="Proteomes" id="UP001172673"/>
    </source>
</evidence>
<dbReference type="Proteomes" id="UP001172673">
    <property type="component" value="Unassembled WGS sequence"/>
</dbReference>
<sequence>MHSHKIARIRQLCGGVYAEEPTPPRIVLQPRYRVDTITKHDKAVANSFLKREASAARGSQPLLRRVKSKLSRPDRTVTLTALCNHVDNDGAVEVAQIYIDRLALDGAQSGLLFDLPDRLLVSAIRNANVNLVRLLAPFTAEEAVTAALESAVNGGDHHIVTALLEYGADPNRLNHACFFRLLETDLQLLQIILRAPRQLRHEPFGNLCIAAIRHGYALALNVLLRSILGYRIFHDGPVPWNRDSFLGAALASSNMSSFFSIAASTFSWPLRDYRLCFQVVETLGVDRCLRKDMLEVLLCLSDSVSPGFQASPEIQSTLCHCIQNNQEDMLRLLLSYDVRLTADPLMLVCHNQDWKMLNLLLAGQIRGGDQVAARVSQLSSAAQPDMRQKILNRLLADGAHGVWKHSELVKAASAGHARWVDELIDANASVDYYDGSALLEAVAIGHVPIVQRLLSRPVAASSLQAAFPTVSQLEPLPRRLLTKLFISRGLTGQCLDDALNGELCNYSYHRDHELIDVLISAGGHCNHVSLTVIFEHGDTALLDQIRASRTLLDESASQWFRSWHRVLFNHVRTDDGHAVVSLACLKLLLSKSGVLEDLCHAHDSNRPFECFHQFLEDGAKDVELLSACLKWGQHMDPLTFTELVLTAAYYCDSSRLHSVVRSRHVGSLPPSPSSNSGQELALGLQSSHRVNQFSSAQIPTLRGDFSDARDAEALKVLFRQYLHDTHEAHLATRLLKRQLQQCAKSIAQGEEWPLLALQYLLSQPIDVTLPEYTYCLQMAIASDQWLVLESLLDRQLPREMLSSFFLVETSSLTPPALRVLLDSQAVSCMEDEFFFNTVQRAFNHACLAQDQQLAVLLCTRSRQRLHIRDVLGALQQAIDVSEVEYIGTLLSSTTSSTSDLEVLWNHISQQYMGTKYFALLEMLLKAGVDGGSVAASLIDAIEKNDERVVNVMLAHWQGVRAPQHREDFDYQERQPIWKLLNQVPATEYFSVLAHGLSVAVRLDRAHVCKLLCNAGAPLVYQRQSLIELAVIIGSHSTLMELLRHAKRGPPEMQQAVDFTLLQVVMHNRPTWIHSIVNMGGSVEAYDLESLKAAARLDEPDTLTILLTYSQTLNGLYAVYEVLEDRLKDPGADLSCLCAMFEQIFNAGFDHEESYSKALLAVSKLRYATLEHVNVLVKSGASVEYRDGECLLKVWRQGNVTLLPHLLAYCSQQAIVTKMFNDACKDYLREDDDDYSLLTSRALLVFQALLETDIPQQSLDTALDEIARTFHHDPSSSVIIKLLLEKGAQFIEGAGLPLYQVCRLGDPDIISLVAKSNPPIRTRLSALHPLFLNQRWTDPDQNDHFDHPFDVGDHACLYNINFSVPEADATTLEASDIVSLLGAMLNPRGHNVGTGLMFSFFFMRGGLRLLAPHVCSDDDRNEVEQLLVAAITNSDGSATDARIEFLLRVMQIDALNGEGVWSDSTGFALKDDALNRLLLLSSRRKKSCLIDTLLEAGADPSATDEDGRSALYLATLENSLDTMETLIANGAKENDGSLHIATCWQHHEAMHLLIEAGHSFDHPSELFLNETPLETFLGLGYPRETAEQLTVTLAVLLCNADLAPDFWTRIPNPLALTLNGSSAYEMFSALLAFLPTKVVELPLLPRDRFVFSILSLVERGDDVALTDRQRIKLSTQLEELGFTRTYYAIEGDQPEDAINVPEELEAPDVKARRRAFREKDCVVCSDKPDSRHDIHAALSPICEANHGWDDDIICTDCLRGHLESQMFPQSDDRFPSAKVKCWAPNCPEILSHSVLQMHAKQNRFAVYDASLAQLYINDGANTAKCANPGCIGATWLDEEEDRDITIITCPVCDEDTCIQCNQLYDKHRDEPCPVGEEARGAERRQQEEAATAALMANGKKCPKCQLPFERIEGCDHIVCGKDAHSQARSRGCGFEFCYGCGADYNAIRRQGNTAHVRGCSHYA</sequence>
<feature type="domain" description="RING-type" evidence="9">
    <location>
        <begin position="1716"/>
        <end position="1962"/>
    </location>
</feature>
<dbReference type="EMBL" id="JAPDRK010000015">
    <property type="protein sequence ID" value="KAJ9606019.1"/>
    <property type="molecule type" value="Genomic_DNA"/>
</dbReference>
<dbReference type="SUPFAM" id="SSF57850">
    <property type="entry name" value="RING/U-box"/>
    <property type="match status" value="1"/>
</dbReference>
<evidence type="ECO:0000256" key="8">
    <source>
        <dbReference type="PROSITE-ProRule" id="PRU00023"/>
    </source>
</evidence>
<keyword evidence="2" id="KW-0479">Metal-binding</keyword>
<dbReference type="GO" id="GO:0008270">
    <property type="term" value="F:zinc ion binding"/>
    <property type="evidence" value="ECO:0007669"/>
    <property type="project" value="UniProtKB-KW"/>
</dbReference>
<evidence type="ECO:0000313" key="10">
    <source>
        <dbReference type="EMBL" id="KAJ9606019.1"/>
    </source>
</evidence>
<evidence type="ECO:0000256" key="7">
    <source>
        <dbReference type="ARBA" id="ARBA00023043"/>
    </source>
</evidence>
<proteinExistence type="predicted"/>
<dbReference type="CDD" id="cd20336">
    <property type="entry name" value="Rcat_RBR"/>
    <property type="match status" value="1"/>
</dbReference>
<dbReference type="InterPro" id="IPR044066">
    <property type="entry name" value="TRIAD_supradom"/>
</dbReference>
<accession>A0AA39CF91</accession>
<dbReference type="PROSITE" id="PS50297">
    <property type="entry name" value="ANK_REP_REGION"/>
    <property type="match status" value="1"/>
</dbReference>
<keyword evidence="7 8" id="KW-0040">ANK repeat</keyword>
<reference evidence="10" key="1">
    <citation type="submission" date="2022-10" db="EMBL/GenBank/DDBJ databases">
        <title>Culturing micro-colonial fungi from biological soil crusts in the Mojave desert and describing Neophaeococcomyces mojavensis, and introducing the new genera and species Taxawa tesnikishii.</title>
        <authorList>
            <person name="Kurbessoian T."/>
            <person name="Stajich J.E."/>
        </authorList>
    </citation>
    <scope>NUCLEOTIDE SEQUENCE</scope>
    <source>
        <strain evidence="10">TK_41</strain>
    </source>
</reference>
<dbReference type="Gene3D" id="1.20.120.1750">
    <property type="match status" value="1"/>
</dbReference>
<dbReference type="PANTHER" id="PTHR24123">
    <property type="entry name" value="ANKYRIN REPEAT-CONTAINING"/>
    <property type="match status" value="1"/>
</dbReference>
<dbReference type="InterPro" id="IPR002110">
    <property type="entry name" value="Ankyrin_rpt"/>
</dbReference>
<dbReference type="PANTHER" id="PTHR24123:SF33">
    <property type="entry name" value="PROTEIN HOS4"/>
    <property type="match status" value="1"/>
</dbReference>
<evidence type="ECO:0000256" key="2">
    <source>
        <dbReference type="ARBA" id="ARBA00022723"/>
    </source>
</evidence>
<keyword evidence="6" id="KW-0862">Zinc</keyword>
<dbReference type="PROSITE" id="PS50088">
    <property type="entry name" value="ANK_REPEAT"/>
    <property type="match status" value="1"/>
</dbReference>
<dbReference type="SMART" id="SM00647">
    <property type="entry name" value="IBR"/>
    <property type="match status" value="2"/>
</dbReference>
<dbReference type="InterPro" id="IPR002867">
    <property type="entry name" value="IBR_dom"/>
</dbReference>
<dbReference type="InterPro" id="IPR051165">
    <property type="entry name" value="Multifunctional_ANK_Repeat"/>
</dbReference>
<evidence type="ECO:0000256" key="6">
    <source>
        <dbReference type="ARBA" id="ARBA00022833"/>
    </source>
</evidence>
<keyword evidence="4" id="KW-0863">Zinc-finger</keyword>
<keyword evidence="1" id="KW-0808">Transferase</keyword>
<keyword evidence="3" id="KW-0677">Repeat</keyword>
<evidence type="ECO:0000256" key="3">
    <source>
        <dbReference type="ARBA" id="ARBA00022737"/>
    </source>
</evidence>
<dbReference type="CDD" id="cd20335">
    <property type="entry name" value="BRcat_RBR"/>
    <property type="match status" value="1"/>
</dbReference>
<dbReference type="Pfam" id="PF22191">
    <property type="entry name" value="IBR_1"/>
    <property type="match status" value="1"/>
</dbReference>
<dbReference type="SUPFAM" id="SSF48403">
    <property type="entry name" value="Ankyrin repeat"/>
    <property type="match status" value="1"/>
</dbReference>
<dbReference type="Pfam" id="PF12796">
    <property type="entry name" value="Ank_2"/>
    <property type="match status" value="1"/>
</dbReference>
<dbReference type="Pfam" id="PF01485">
    <property type="entry name" value="IBR"/>
    <property type="match status" value="1"/>
</dbReference>
<keyword evidence="11" id="KW-1185">Reference proteome</keyword>
<evidence type="ECO:0000256" key="5">
    <source>
        <dbReference type="ARBA" id="ARBA00022786"/>
    </source>
</evidence>
<organism evidence="10 11">
    <name type="scientific">Cladophialophora chaetospira</name>
    <dbReference type="NCBI Taxonomy" id="386627"/>
    <lineage>
        <taxon>Eukaryota</taxon>
        <taxon>Fungi</taxon>
        <taxon>Dikarya</taxon>
        <taxon>Ascomycota</taxon>
        <taxon>Pezizomycotina</taxon>
        <taxon>Eurotiomycetes</taxon>
        <taxon>Chaetothyriomycetidae</taxon>
        <taxon>Chaetothyriales</taxon>
        <taxon>Herpotrichiellaceae</taxon>
        <taxon>Cladophialophora</taxon>
    </lineage>
</organism>
<feature type="repeat" description="ANK" evidence="8">
    <location>
        <begin position="1505"/>
        <end position="1537"/>
    </location>
</feature>